<gene>
    <name evidence="2" type="ORF">FHU40_001438</name>
</gene>
<evidence type="ECO:0000313" key="3">
    <source>
        <dbReference type="Proteomes" id="UP000589626"/>
    </source>
</evidence>
<feature type="transmembrane region" description="Helical" evidence="1">
    <location>
        <begin position="7"/>
        <end position="25"/>
    </location>
</feature>
<evidence type="ECO:0000313" key="2">
    <source>
        <dbReference type="EMBL" id="MBB3041637.1"/>
    </source>
</evidence>
<keyword evidence="1" id="KW-1133">Transmembrane helix</keyword>
<reference evidence="2 3" key="1">
    <citation type="submission" date="2020-08" db="EMBL/GenBank/DDBJ databases">
        <title>Sequencing the genomes of 1000 actinobacteria strains.</title>
        <authorList>
            <person name="Klenk H.-P."/>
        </authorList>
    </citation>
    <scope>NUCLEOTIDE SEQUENCE [LARGE SCALE GENOMIC DNA]</scope>
    <source>
        <strain evidence="2 3">DSM 105498</strain>
    </source>
</reference>
<evidence type="ECO:0000256" key="1">
    <source>
        <dbReference type="SAM" id="Phobius"/>
    </source>
</evidence>
<dbReference type="RefSeq" id="WP_183591517.1">
    <property type="nucleotide sequence ID" value="NZ_JACHWR010000001.1"/>
</dbReference>
<keyword evidence="1" id="KW-0472">Membrane</keyword>
<dbReference type="InterPro" id="IPR058061">
    <property type="entry name" value="SCO4848-like"/>
</dbReference>
<dbReference type="Proteomes" id="UP000589626">
    <property type="component" value="Unassembled WGS sequence"/>
</dbReference>
<sequence>MTVGRKTGWFLVAVAAWNFLTWIMFARNLYDAHASGEDRPQGYWIAHSGLIAVNLCLGVVFAVLGLRTLRKP</sequence>
<feature type="transmembrane region" description="Helical" evidence="1">
    <location>
        <begin position="45"/>
        <end position="66"/>
    </location>
</feature>
<name>A0A7W4VUN6_9ACTN</name>
<dbReference type="Pfam" id="PF26606">
    <property type="entry name" value="SCO4848"/>
    <property type="match status" value="1"/>
</dbReference>
<protein>
    <submittedName>
        <fullName evidence="2">Uncharacterized protein</fullName>
    </submittedName>
</protein>
<proteinExistence type="predicted"/>
<dbReference type="AlphaFoldDB" id="A0A7W4VUN6"/>
<dbReference type="EMBL" id="JACHWR010000001">
    <property type="protein sequence ID" value="MBB3041637.1"/>
    <property type="molecule type" value="Genomic_DNA"/>
</dbReference>
<organism evidence="2 3">
    <name type="scientific">Nocardioides soli</name>
    <dbReference type="NCBI Taxonomy" id="1036020"/>
    <lineage>
        <taxon>Bacteria</taxon>
        <taxon>Bacillati</taxon>
        <taxon>Actinomycetota</taxon>
        <taxon>Actinomycetes</taxon>
        <taxon>Propionibacteriales</taxon>
        <taxon>Nocardioidaceae</taxon>
        <taxon>Nocardioides</taxon>
    </lineage>
</organism>
<keyword evidence="3" id="KW-1185">Reference proteome</keyword>
<keyword evidence="1" id="KW-0812">Transmembrane</keyword>
<accession>A0A7W4VUN6</accession>
<comment type="caution">
    <text evidence="2">The sequence shown here is derived from an EMBL/GenBank/DDBJ whole genome shotgun (WGS) entry which is preliminary data.</text>
</comment>
<dbReference type="NCBIfam" id="NF046117">
    <property type="entry name" value="SCO4848_fam"/>
    <property type="match status" value="1"/>
</dbReference>